<evidence type="ECO:0000256" key="1">
    <source>
        <dbReference type="ARBA" id="ARBA00004123"/>
    </source>
</evidence>
<comment type="caution">
    <text evidence="16">The sequence shown here is derived from an EMBL/GenBank/DDBJ whole genome shotgun (WGS) entry which is preliminary data.</text>
</comment>
<sequence>MDLSLRNLKEVQNQLRRVLESLNDLPVTDSNQAELLRTLKQIEDEDNEMSKLKNAFEQLEESGEKEDSPDAVLKKIAEIMEESDVVGAFEDEINRIREKMEEGEEDEEEMEVVSATYSKKDPITKEDIKEPVKNRICGHVYDKDSVKEFIQMNKANRMAIYQCPVQGCGNKNNLSMDDLAPFPKFFELCK</sequence>
<evidence type="ECO:0000256" key="8">
    <source>
        <dbReference type="ARBA" id="ARBA00022786"/>
    </source>
</evidence>
<feature type="domain" description="SP-RING-type" evidence="15">
    <location>
        <begin position="106"/>
        <end position="190"/>
    </location>
</feature>
<evidence type="ECO:0000256" key="5">
    <source>
        <dbReference type="ARBA" id="ARBA00022679"/>
    </source>
</evidence>
<dbReference type="EMBL" id="BTSY01000006">
    <property type="protein sequence ID" value="GMT33140.1"/>
    <property type="molecule type" value="Genomic_DNA"/>
</dbReference>
<dbReference type="PANTHER" id="PTHR21330">
    <property type="entry name" value="E3 SUMO-PROTEIN LIGASE NSE2"/>
    <property type="match status" value="1"/>
</dbReference>
<proteinExistence type="inferred from homology"/>
<comment type="pathway">
    <text evidence="2">Protein modification; protein sumoylation.</text>
</comment>
<reference evidence="16" key="1">
    <citation type="submission" date="2023-10" db="EMBL/GenBank/DDBJ databases">
        <title>Genome assembly of Pristionchus species.</title>
        <authorList>
            <person name="Yoshida K."/>
            <person name="Sommer R.J."/>
        </authorList>
    </citation>
    <scope>NUCLEOTIDE SEQUENCE</scope>
    <source>
        <strain evidence="16">RS5133</strain>
    </source>
</reference>
<dbReference type="InterPro" id="IPR004181">
    <property type="entry name" value="Znf_MIZ"/>
</dbReference>
<dbReference type="AlphaFoldDB" id="A0AAV5WNC8"/>
<dbReference type="GO" id="GO:0000724">
    <property type="term" value="P:double-strand break repair via homologous recombination"/>
    <property type="evidence" value="ECO:0007669"/>
    <property type="project" value="InterPro"/>
</dbReference>
<feature type="coiled-coil region" evidence="14">
    <location>
        <begin position="5"/>
        <end position="62"/>
    </location>
</feature>
<evidence type="ECO:0000313" key="17">
    <source>
        <dbReference type="Proteomes" id="UP001432322"/>
    </source>
</evidence>
<evidence type="ECO:0000256" key="10">
    <source>
        <dbReference type="ARBA" id="ARBA00023242"/>
    </source>
</evidence>
<evidence type="ECO:0000256" key="2">
    <source>
        <dbReference type="ARBA" id="ARBA00004718"/>
    </source>
</evidence>
<evidence type="ECO:0000256" key="4">
    <source>
        <dbReference type="ARBA" id="ARBA00020923"/>
    </source>
</evidence>
<dbReference type="PROSITE" id="PS51044">
    <property type="entry name" value="ZF_SP_RING"/>
    <property type="match status" value="1"/>
</dbReference>
<evidence type="ECO:0000256" key="6">
    <source>
        <dbReference type="ARBA" id="ARBA00022723"/>
    </source>
</evidence>
<evidence type="ECO:0000256" key="7">
    <source>
        <dbReference type="ARBA" id="ARBA00022771"/>
    </source>
</evidence>
<dbReference type="InterPro" id="IPR013083">
    <property type="entry name" value="Znf_RING/FYVE/PHD"/>
</dbReference>
<keyword evidence="7 13" id="KW-0863">Zinc-finger</keyword>
<name>A0AAV5WNC8_9BILA</name>
<dbReference type="GO" id="GO:0005634">
    <property type="term" value="C:nucleus"/>
    <property type="evidence" value="ECO:0007669"/>
    <property type="project" value="UniProtKB-SubCell"/>
</dbReference>
<organism evidence="16 17">
    <name type="scientific">Pristionchus fissidentatus</name>
    <dbReference type="NCBI Taxonomy" id="1538716"/>
    <lineage>
        <taxon>Eukaryota</taxon>
        <taxon>Metazoa</taxon>
        <taxon>Ecdysozoa</taxon>
        <taxon>Nematoda</taxon>
        <taxon>Chromadorea</taxon>
        <taxon>Rhabditida</taxon>
        <taxon>Rhabditina</taxon>
        <taxon>Diplogasteromorpha</taxon>
        <taxon>Diplogasteroidea</taxon>
        <taxon>Neodiplogasteridae</taxon>
        <taxon>Pristionchus</taxon>
    </lineage>
</organism>
<evidence type="ECO:0000256" key="11">
    <source>
        <dbReference type="ARBA" id="ARBA00031731"/>
    </source>
</evidence>
<keyword evidence="9" id="KW-0862">Zinc</keyword>
<comment type="subcellular location">
    <subcellularLocation>
        <location evidence="1">Nucleus</location>
    </subcellularLocation>
</comment>
<dbReference type="GO" id="GO:0061665">
    <property type="term" value="F:SUMO ligase activity"/>
    <property type="evidence" value="ECO:0007669"/>
    <property type="project" value="TreeGrafter"/>
</dbReference>
<evidence type="ECO:0000259" key="15">
    <source>
        <dbReference type="PROSITE" id="PS51044"/>
    </source>
</evidence>
<protein>
    <recommendedName>
        <fullName evidence="4">E3 SUMO-protein ligase NSE2</fullName>
    </recommendedName>
    <alternativeName>
        <fullName evidence="11">E3 SUMO-protein transferase NSE2</fullName>
    </alternativeName>
    <alternativeName>
        <fullName evidence="12">Non-structural maintenance of chromosomes element 2 homolog</fullName>
    </alternativeName>
</protein>
<keyword evidence="10" id="KW-0539">Nucleus</keyword>
<dbReference type="SUPFAM" id="SSF57850">
    <property type="entry name" value="RING/U-box"/>
    <property type="match status" value="1"/>
</dbReference>
<gene>
    <name evidence="16" type="ORF">PFISCL1PPCAC_24437</name>
</gene>
<evidence type="ECO:0000256" key="3">
    <source>
        <dbReference type="ARBA" id="ARBA00008212"/>
    </source>
</evidence>
<keyword evidence="17" id="KW-1185">Reference proteome</keyword>
<comment type="similarity">
    <text evidence="3">Belongs to the NSE2 family.</text>
</comment>
<evidence type="ECO:0000256" key="14">
    <source>
        <dbReference type="SAM" id="Coils"/>
    </source>
</evidence>
<accession>A0AAV5WNC8</accession>
<dbReference type="GO" id="GO:0030915">
    <property type="term" value="C:Smc5-Smc6 complex"/>
    <property type="evidence" value="ECO:0007669"/>
    <property type="project" value="InterPro"/>
</dbReference>
<keyword evidence="5" id="KW-0808">Transferase</keyword>
<dbReference type="InterPro" id="IPR026846">
    <property type="entry name" value="Nse2(Mms21)"/>
</dbReference>
<dbReference type="Gene3D" id="3.30.40.10">
    <property type="entry name" value="Zinc/RING finger domain, C3HC4 (zinc finger)"/>
    <property type="match status" value="1"/>
</dbReference>
<dbReference type="CDD" id="cd16651">
    <property type="entry name" value="SPL-RING_NSE2"/>
    <property type="match status" value="1"/>
</dbReference>
<dbReference type="Proteomes" id="UP001432322">
    <property type="component" value="Unassembled WGS sequence"/>
</dbReference>
<dbReference type="Pfam" id="PF11789">
    <property type="entry name" value="zf-Nse"/>
    <property type="match status" value="1"/>
</dbReference>
<evidence type="ECO:0000256" key="12">
    <source>
        <dbReference type="ARBA" id="ARBA00032533"/>
    </source>
</evidence>
<evidence type="ECO:0000256" key="9">
    <source>
        <dbReference type="ARBA" id="ARBA00022833"/>
    </source>
</evidence>
<evidence type="ECO:0000313" key="16">
    <source>
        <dbReference type="EMBL" id="GMT33140.1"/>
    </source>
</evidence>
<keyword evidence="6" id="KW-0479">Metal-binding</keyword>
<dbReference type="PANTHER" id="PTHR21330:SF1">
    <property type="entry name" value="E3 SUMO-PROTEIN LIGASE NSE2"/>
    <property type="match status" value="1"/>
</dbReference>
<evidence type="ECO:0000256" key="13">
    <source>
        <dbReference type="PROSITE-ProRule" id="PRU00452"/>
    </source>
</evidence>
<feature type="coiled-coil region" evidence="14">
    <location>
        <begin position="86"/>
        <end position="113"/>
    </location>
</feature>
<keyword evidence="14" id="KW-0175">Coiled coil</keyword>
<keyword evidence="8" id="KW-0833">Ubl conjugation pathway</keyword>
<dbReference type="GO" id="GO:0008270">
    <property type="term" value="F:zinc ion binding"/>
    <property type="evidence" value="ECO:0007669"/>
    <property type="project" value="UniProtKB-KW"/>
</dbReference>
<dbReference type="GO" id="GO:0016925">
    <property type="term" value="P:protein sumoylation"/>
    <property type="evidence" value="ECO:0007669"/>
    <property type="project" value="TreeGrafter"/>
</dbReference>